<gene>
    <name evidence="1" type="ORF">LEP1GSC158_0607</name>
</gene>
<reference evidence="1 2" key="1">
    <citation type="submission" date="2013-01" db="EMBL/GenBank/DDBJ databases">
        <authorList>
            <person name="Harkins D.M."/>
            <person name="Durkin A.S."/>
            <person name="Brinkac L.M."/>
            <person name="Haft D.H."/>
            <person name="Selengut J.D."/>
            <person name="Sanka R."/>
            <person name="DePew J."/>
            <person name="Purushe J."/>
            <person name="Tulsiani S.M."/>
            <person name="Graham G.C."/>
            <person name="Burns M.-A."/>
            <person name="Dohnt M.F."/>
            <person name="Smythe L.D."/>
            <person name="McKay D.B."/>
            <person name="Craig S.B."/>
            <person name="Vinetz J.M."/>
            <person name="Sutton G.G."/>
            <person name="Nierman W.C."/>
            <person name="Fouts D.E."/>
        </authorList>
    </citation>
    <scope>NUCLEOTIDE SEQUENCE [LARGE SCALE GENOMIC DNA]</scope>
    <source>
        <strain evidence="1 2">LT2156</strain>
    </source>
</reference>
<dbReference type="EMBL" id="AFMF02000036">
    <property type="protein sequence ID" value="EMM94312.1"/>
    <property type="molecule type" value="Genomic_DNA"/>
</dbReference>
<evidence type="ECO:0000313" key="2">
    <source>
        <dbReference type="Proteomes" id="UP000012089"/>
    </source>
</evidence>
<dbReference type="AlphaFoldDB" id="M6HFZ2"/>
<organism evidence="1 2">
    <name type="scientific">Leptospira interrogans serovar Zanoni str. LT2156</name>
    <dbReference type="NCBI Taxonomy" id="1001601"/>
    <lineage>
        <taxon>Bacteria</taxon>
        <taxon>Pseudomonadati</taxon>
        <taxon>Spirochaetota</taxon>
        <taxon>Spirochaetia</taxon>
        <taxon>Leptospirales</taxon>
        <taxon>Leptospiraceae</taxon>
        <taxon>Leptospira</taxon>
    </lineage>
</organism>
<name>M6HFZ2_LEPIR</name>
<comment type="caution">
    <text evidence="1">The sequence shown here is derived from an EMBL/GenBank/DDBJ whole genome shotgun (WGS) entry which is preliminary data.</text>
</comment>
<sequence length="148" mass="16785">MIPADSDIKEEHIVEYIVSWLRTLPQLSSVTNKIQAFELLPDSPVDSVLVLLSEYGKPKPETFAESYIEIISCGKTLRSAREIAFLIYDTLRYRFQVMLPTPFPLPQGMTVDQLPPIELKKIAASGRIRIAGNPMNGEYRYSTTFIFS</sequence>
<evidence type="ECO:0000313" key="1">
    <source>
        <dbReference type="EMBL" id="EMM94312.1"/>
    </source>
</evidence>
<proteinExistence type="predicted"/>
<accession>M6HFZ2</accession>
<protein>
    <submittedName>
        <fullName evidence="1">Uncharacterized protein</fullName>
    </submittedName>
</protein>
<dbReference type="Proteomes" id="UP000012089">
    <property type="component" value="Unassembled WGS sequence"/>
</dbReference>